<name>A0A1H1QIT4_9BRAD</name>
<dbReference type="AlphaFoldDB" id="A0A1H1QIT4"/>
<reference evidence="10" key="1">
    <citation type="submission" date="2016-10" db="EMBL/GenBank/DDBJ databases">
        <authorList>
            <person name="Varghese N."/>
            <person name="Submissions S."/>
        </authorList>
    </citation>
    <scope>NUCLEOTIDE SEQUENCE [LARGE SCALE GENOMIC DNA]</scope>
    <source>
        <strain evidence="10">GAS369</strain>
    </source>
</reference>
<organism evidence="9 10">
    <name type="scientific">Bradyrhizobium canariense</name>
    <dbReference type="NCBI Taxonomy" id="255045"/>
    <lineage>
        <taxon>Bacteria</taxon>
        <taxon>Pseudomonadati</taxon>
        <taxon>Pseudomonadota</taxon>
        <taxon>Alphaproteobacteria</taxon>
        <taxon>Hyphomicrobiales</taxon>
        <taxon>Nitrobacteraceae</taxon>
        <taxon>Bradyrhizobium</taxon>
    </lineage>
</organism>
<feature type="region of interest" description="Disordered" evidence="6">
    <location>
        <begin position="1"/>
        <end position="21"/>
    </location>
</feature>
<dbReference type="InterPro" id="IPR042262">
    <property type="entry name" value="CN_hydtase_beta_C"/>
</dbReference>
<evidence type="ECO:0000256" key="4">
    <source>
        <dbReference type="ARBA" id="ARBA00044877"/>
    </source>
</evidence>
<dbReference type="Gene3D" id="2.30.30.50">
    <property type="match status" value="1"/>
</dbReference>
<dbReference type="EC" id="4.2.1.84" evidence="5"/>
<dbReference type="InterPro" id="IPR024690">
    <property type="entry name" value="CN_hydtase_beta_dom_C"/>
</dbReference>
<gene>
    <name evidence="9" type="ORF">SAMN05444158_1420</name>
</gene>
<comment type="function">
    <text evidence="1 5">NHase catalyzes the hydration of various nitrile compounds to the corresponding amides.</text>
</comment>
<feature type="domain" description="Nitrile hydratase beta subunit" evidence="7">
    <location>
        <begin position="124"/>
        <end position="218"/>
    </location>
</feature>
<keyword evidence="3 5" id="KW-0456">Lyase</keyword>
<dbReference type="InterPro" id="IPR003168">
    <property type="entry name" value="Nitrile_hydratase_bsu"/>
</dbReference>
<dbReference type="NCBIfam" id="TIGR03888">
    <property type="entry name" value="nitrile_beta"/>
    <property type="match status" value="1"/>
</dbReference>
<evidence type="ECO:0000313" key="10">
    <source>
        <dbReference type="Proteomes" id="UP000243904"/>
    </source>
</evidence>
<comment type="similarity">
    <text evidence="2 5">Belongs to the nitrile hydratase subunit beta family.</text>
</comment>
<dbReference type="SUPFAM" id="SSF50090">
    <property type="entry name" value="Electron transport accessory proteins"/>
    <property type="match status" value="1"/>
</dbReference>
<evidence type="ECO:0000259" key="7">
    <source>
        <dbReference type="Pfam" id="PF02211"/>
    </source>
</evidence>
<dbReference type="Pfam" id="PF02211">
    <property type="entry name" value="NHase_beta_C"/>
    <property type="match status" value="1"/>
</dbReference>
<dbReference type="Proteomes" id="UP000243904">
    <property type="component" value="Chromosome I"/>
</dbReference>
<dbReference type="InterPro" id="IPR008990">
    <property type="entry name" value="Elect_transpt_acc-like_dom_sf"/>
</dbReference>
<dbReference type="Gene3D" id="1.10.472.20">
    <property type="entry name" value="Nitrile hydratase, beta subunit"/>
    <property type="match status" value="1"/>
</dbReference>
<dbReference type="GO" id="GO:0018822">
    <property type="term" value="F:nitrile hydratase activity"/>
    <property type="evidence" value="ECO:0007669"/>
    <property type="project" value="UniProtKB-EC"/>
</dbReference>
<protein>
    <recommendedName>
        <fullName evidence="5">Nitrile hydratase subunit beta</fullName>
        <shortName evidence="5">NHase</shortName>
        <ecNumber evidence="5">4.2.1.84</ecNumber>
    </recommendedName>
</protein>
<dbReference type="Pfam" id="PF21006">
    <property type="entry name" value="NHase_beta_N"/>
    <property type="match status" value="1"/>
</dbReference>
<dbReference type="InterPro" id="IPR049054">
    <property type="entry name" value="CN_hydtase_beta-like_N"/>
</dbReference>
<evidence type="ECO:0000313" key="9">
    <source>
        <dbReference type="EMBL" id="SDS23345.1"/>
    </source>
</evidence>
<evidence type="ECO:0000256" key="2">
    <source>
        <dbReference type="ARBA" id="ARBA00009098"/>
    </source>
</evidence>
<dbReference type="PIRSF" id="PIRSF001427">
    <property type="entry name" value="NHase_beta"/>
    <property type="match status" value="1"/>
</dbReference>
<evidence type="ECO:0000259" key="8">
    <source>
        <dbReference type="Pfam" id="PF21006"/>
    </source>
</evidence>
<comment type="catalytic activity">
    <reaction evidence="4 5">
        <text>an aliphatic primary amide = an aliphatic nitrile + H2O</text>
        <dbReference type="Rhea" id="RHEA:12673"/>
        <dbReference type="ChEBI" id="CHEBI:15377"/>
        <dbReference type="ChEBI" id="CHEBI:65285"/>
        <dbReference type="ChEBI" id="CHEBI:80291"/>
        <dbReference type="EC" id="4.2.1.84"/>
    </reaction>
</comment>
<feature type="domain" description="Nitrile hydratase beta subunit-like N-terminal" evidence="8">
    <location>
        <begin position="1"/>
        <end position="105"/>
    </location>
</feature>
<keyword evidence="10" id="KW-1185">Reference proteome</keyword>
<dbReference type="GO" id="GO:0046914">
    <property type="term" value="F:transition metal ion binding"/>
    <property type="evidence" value="ECO:0007669"/>
    <property type="project" value="InterPro"/>
</dbReference>
<evidence type="ECO:0000256" key="1">
    <source>
        <dbReference type="ARBA" id="ARBA00004042"/>
    </source>
</evidence>
<dbReference type="EMBL" id="LT629750">
    <property type="protein sequence ID" value="SDS23345.1"/>
    <property type="molecule type" value="Genomic_DNA"/>
</dbReference>
<evidence type="ECO:0000256" key="5">
    <source>
        <dbReference type="PIRNR" id="PIRNR001427"/>
    </source>
</evidence>
<evidence type="ECO:0000256" key="6">
    <source>
        <dbReference type="SAM" id="MobiDB-lite"/>
    </source>
</evidence>
<sequence length="219" mass="24223">MNGVHDMGGMDGFGKVEPEPNEPMFHTEWEGRVLAMVRAMGAAGAFNIDTSRFYRETLPPNVYLNSSYYKKWFLGLEDMLVDKGYIAAEEVAAGHALAPAKPLKHGKFTVDDVERVMVRGKFGRDAQAPAKFKPGDRVRAKNIHPATHTRLPRYVRGHVGVVELNLGCSVFPDSAAMEAGENPQWLYTVVFDGAELWGPDADPTIRVSVDAFEPYLEPA</sequence>
<dbReference type="RefSeq" id="WP_146686742.1">
    <property type="nucleotide sequence ID" value="NZ_LT629750.1"/>
</dbReference>
<accession>A0A1H1QIT4</accession>
<proteinExistence type="inferred from homology"/>
<evidence type="ECO:0000256" key="3">
    <source>
        <dbReference type="ARBA" id="ARBA00023239"/>
    </source>
</evidence>